<reference evidence="2" key="1">
    <citation type="submission" date="2017-01" db="EMBL/GenBank/DDBJ databases">
        <authorList>
            <person name="Brunel B."/>
        </authorList>
    </citation>
    <scope>NUCLEOTIDE SEQUENCE [LARGE SCALE GENOMIC DNA]</scope>
</reference>
<dbReference type="AlphaFoldDB" id="A0A1R3VE61"/>
<dbReference type="EMBL" id="FTPD01000045">
    <property type="protein sequence ID" value="SIT58178.1"/>
    <property type="molecule type" value="Genomic_DNA"/>
</dbReference>
<organism evidence="1 2">
    <name type="scientific">Mesorhizobium prunaredense</name>
    <dbReference type="NCBI Taxonomy" id="1631249"/>
    <lineage>
        <taxon>Bacteria</taxon>
        <taxon>Pseudomonadati</taxon>
        <taxon>Pseudomonadota</taxon>
        <taxon>Alphaproteobacteria</taxon>
        <taxon>Hyphomicrobiales</taxon>
        <taxon>Phyllobacteriaceae</taxon>
        <taxon>Mesorhizobium</taxon>
    </lineage>
</organism>
<name>A0A1R3VE61_9HYPH</name>
<protein>
    <submittedName>
        <fullName evidence="1">Uncharacterized protein</fullName>
    </submittedName>
</protein>
<evidence type="ECO:0000313" key="1">
    <source>
        <dbReference type="EMBL" id="SIT58178.1"/>
    </source>
</evidence>
<gene>
    <name evidence="1" type="ORF">BQ8794_50280</name>
</gene>
<keyword evidence="2" id="KW-1185">Reference proteome</keyword>
<dbReference type="STRING" id="1631249.BQ8794_50280"/>
<accession>A0A1R3VE61</accession>
<sequence>MLLPGSEVASTGRPFQPVLSFQERSARSGGISARQAENAVYRRVAVEGLSEPVSAVYREFTANLRVLEYDERSKKVSLIIKFS</sequence>
<proteinExistence type="predicted"/>
<evidence type="ECO:0000313" key="2">
    <source>
        <dbReference type="Proteomes" id="UP000188388"/>
    </source>
</evidence>
<dbReference type="Proteomes" id="UP000188388">
    <property type="component" value="Unassembled WGS sequence"/>
</dbReference>